<keyword evidence="2" id="KW-1185">Reference proteome</keyword>
<evidence type="ECO:0000313" key="1">
    <source>
        <dbReference type="EMBL" id="KAJ9586037.1"/>
    </source>
</evidence>
<name>A0AAD7ZU00_DIPPU</name>
<reference evidence="1" key="1">
    <citation type="journal article" date="2023" name="IScience">
        <title>Live-bearing cockroach genome reveals convergent evolutionary mechanisms linked to viviparity in insects and beyond.</title>
        <authorList>
            <person name="Fouks B."/>
            <person name="Harrison M.C."/>
            <person name="Mikhailova A.A."/>
            <person name="Marchal E."/>
            <person name="English S."/>
            <person name="Carruthers M."/>
            <person name="Jennings E.C."/>
            <person name="Chiamaka E.L."/>
            <person name="Frigard R.A."/>
            <person name="Pippel M."/>
            <person name="Attardo G.M."/>
            <person name="Benoit J.B."/>
            <person name="Bornberg-Bauer E."/>
            <person name="Tobe S.S."/>
        </authorList>
    </citation>
    <scope>NUCLEOTIDE SEQUENCE</scope>
    <source>
        <strain evidence="1">Stay&amp;Tobe</strain>
    </source>
</reference>
<protein>
    <submittedName>
        <fullName evidence="1">Uncharacterized protein</fullName>
    </submittedName>
</protein>
<dbReference type="EMBL" id="JASPKZ010007223">
    <property type="protein sequence ID" value="KAJ9586037.1"/>
    <property type="molecule type" value="Genomic_DNA"/>
</dbReference>
<dbReference type="AlphaFoldDB" id="A0AAD7ZU00"/>
<gene>
    <name evidence="1" type="ORF">L9F63_020334</name>
</gene>
<accession>A0AAD7ZU00</accession>
<feature type="non-terminal residue" evidence="1">
    <location>
        <position position="1"/>
    </location>
</feature>
<sequence length="168" mass="18151">WMDNVEQDALAAPLEFLAQPDIISLMQPFLPGVMATESSASVVATAATAGAAVSSTTASTSATRPLTFSIAKIMEPDKRLSEPCPIRPRNPTSRKLKLRRIKQQLHQGLPSSSYNPPPSGLLLVPYQLPISRRASRVRNAARYSTRITTSPDTCPCTRVPVHLSAKST</sequence>
<feature type="non-terminal residue" evidence="1">
    <location>
        <position position="168"/>
    </location>
</feature>
<dbReference type="Proteomes" id="UP001233999">
    <property type="component" value="Unassembled WGS sequence"/>
</dbReference>
<reference evidence="1" key="2">
    <citation type="submission" date="2023-05" db="EMBL/GenBank/DDBJ databases">
        <authorList>
            <person name="Fouks B."/>
        </authorList>
    </citation>
    <scope>NUCLEOTIDE SEQUENCE</scope>
    <source>
        <strain evidence="1">Stay&amp;Tobe</strain>
        <tissue evidence="1">Testes</tissue>
    </source>
</reference>
<organism evidence="1 2">
    <name type="scientific">Diploptera punctata</name>
    <name type="common">Pacific beetle cockroach</name>
    <dbReference type="NCBI Taxonomy" id="6984"/>
    <lineage>
        <taxon>Eukaryota</taxon>
        <taxon>Metazoa</taxon>
        <taxon>Ecdysozoa</taxon>
        <taxon>Arthropoda</taxon>
        <taxon>Hexapoda</taxon>
        <taxon>Insecta</taxon>
        <taxon>Pterygota</taxon>
        <taxon>Neoptera</taxon>
        <taxon>Polyneoptera</taxon>
        <taxon>Dictyoptera</taxon>
        <taxon>Blattodea</taxon>
        <taxon>Blaberoidea</taxon>
        <taxon>Blaberidae</taxon>
        <taxon>Diplopterinae</taxon>
        <taxon>Diploptera</taxon>
    </lineage>
</organism>
<comment type="caution">
    <text evidence="1">The sequence shown here is derived from an EMBL/GenBank/DDBJ whole genome shotgun (WGS) entry which is preliminary data.</text>
</comment>
<proteinExistence type="predicted"/>
<evidence type="ECO:0000313" key="2">
    <source>
        <dbReference type="Proteomes" id="UP001233999"/>
    </source>
</evidence>